<accession>A0ACC6Q9G1</accession>
<name>A0ACC6Q9G1_9ACTN</name>
<proteinExistence type="predicted"/>
<reference evidence="1" key="1">
    <citation type="submission" date="2024-03" db="EMBL/GenBank/DDBJ databases">
        <title>Novel Streptomyces species of biotechnological and ecological value are a feature of Machair soil.</title>
        <authorList>
            <person name="Prole J.R."/>
            <person name="Goodfellow M."/>
            <person name="Allenby N."/>
            <person name="Ward A.C."/>
        </authorList>
    </citation>
    <scope>NUCLEOTIDE SEQUENCE</scope>
    <source>
        <strain evidence="1">MS2.AVA.5</strain>
    </source>
</reference>
<evidence type="ECO:0000313" key="2">
    <source>
        <dbReference type="Proteomes" id="UP001377168"/>
    </source>
</evidence>
<sequence>MNQIAQRTATRITADGARNASLKDLASILESQQERKLDVIAPASRLTVQDGNLVIQGVEPLIQSDGVVTVDGTYRPTDVADDGIADKLKIPGQYLRRMRAEHLSLFDLNVNGWLEREPERRFLVRALRSDAHGGGGEGVARALLSDSYRLIDNFDLLLAALDGIRQSGHAAEVTGCDLTDRRMYVRVESDEVAVQARELLKGYRSPYTGQRGDELPMVSAGFVIRNSEVGAGAFTITPRAVVRVCTNGLTMTEDVMREVHLGGKQEQGVVQWSGATQSKVLELITAKTADAVRTFLSRDYVERKLRKIEETAGRPVANPTHAIEQVTRKLSITGPTKDRILAHFIQGGQITAGGVMQAVTAAAQQIPNADAAHDLEALALPAMHAAAALTA</sequence>
<gene>
    <name evidence="1" type="ORF">WKI67_43815</name>
</gene>
<dbReference type="Proteomes" id="UP001377168">
    <property type="component" value="Unassembled WGS sequence"/>
</dbReference>
<keyword evidence="2" id="KW-1185">Reference proteome</keyword>
<comment type="caution">
    <text evidence="1">The sequence shown here is derived from an EMBL/GenBank/DDBJ whole genome shotgun (WGS) entry which is preliminary data.</text>
</comment>
<protein>
    <submittedName>
        <fullName evidence="1">DUF932 domain-containing protein</fullName>
    </submittedName>
</protein>
<dbReference type="EMBL" id="JBBKAJ010000039">
    <property type="protein sequence ID" value="MEJ8640213.1"/>
    <property type="molecule type" value="Genomic_DNA"/>
</dbReference>
<evidence type="ECO:0000313" key="1">
    <source>
        <dbReference type="EMBL" id="MEJ8640213.1"/>
    </source>
</evidence>
<organism evidence="1 2">
    <name type="scientific">Streptomyces achmelvichensis</name>
    <dbReference type="NCBI Taxonomy" id="3134111"/>
    <lineage>
        <taxon>Bacteria</taxon>
        <taxon>Bacillati</taxon>
        <taxon>Actinomycetota</taxon>
        <taxon>Actinomycetes</taxon>
        <taxon>Kitasatosporales</taxon>
        <taxon>Streptomycetaceae</taxon>
        <taxon>Streptomyces</taxon>
    </lineage>
</organism>